<dbReference type="InterPro" id="IPR009003">
    <property type="entry name" value="Peptidase_S1_PA"/>
</dbReference>
<comment type="caution">
    <text evidence="3">The sequence shown here is derived from an EMBL/GenBank/DDBJ whole genome shotgun (WGS) entry which is preliminary data.</text>
</comment>
<dbReference type="PANTHER" id="PTHR15462:SF8">
    <property type="entry name" value="SERINE PROTEASE"/>
    <property type="match status" value="1"/>
</dbReference>
<proteinExistence type="inferred from homology"/>
<gene>
    <name evidence="3" type="ORF">B0H67DRAFT_656300</name>
</gene>
<accession>A0AA40AY35</accession>
<dbReference type="PROSITE" id="PS00134">
    <property type="entry name" value="TRYPSIN_HIS"/>
    <property type="match status" value="1"/>
</dbReference>
<evidence type="ECO:0000256" key="1">
    <source>
        <dbReference type="ARBA" id="ARBA00007664"/>
    </source>
</evidence>
<dbReference type="SUPFAM" id="SSF50494">
    <property type="entry name" value="Trypsin-like serine proteases"/>
    <property type="match status" value="1"/>
</dbReference>
<dbReference type="Proteomes" id="UP001172102">
    <property type="component" value="Unassembled WGS sequence"/>
</dbReference>
<organism evidence="3 4">
    <name type="scientific">Lasiosphaeris hirsuta</name>
    <dbReference type="NCBI Taxonomy" id="260670"/>
    <lineage>
        <taxon>Eukaryota</taxon>
        <taxon>Fungi</taxon>
        <taxon>Dikarya</taxon>
        <taxon>Ascomycota</taxon>
        <taxon>Pezizomycotina</taxon>
        <taxon>Sordariomycetes</taxon>
        <taxon>Sordariomycetidae</taxon>
        <taxon>Sordariales</taxon>
        <taxon>Lasiosphaeriaceae</taxon>
        <taxon>Lasiosphaeris</taxon>
    </lineage>
</organism>
<evidence type="ECO:0000313" key="3">
    <source>
        <dbReference type="EMBL" id="KAK0724125.1"/>
    </source>
</evidence>
<dbReference type="InterPro" id="IPR043504">
    <property type="entry name" value="Peptidase_S1_PA_chymotrypsin"/>
</dbReference>
<evidence type="ECO:0000313" key="4">
    <source>
        <dbReference type="Proteomes" id="UP001172102"/>
    </source>
</evidence>
<keyword evidence="2" id="KW-0732">Signal</keyword>
<keyword evidence="4" id="KW-1185">Reference proteome</keyword>
<dbReference type="GO" id="GO:0006508">
    <property type="term" value="P:proteolysis"/>
    <property type="evidence" value="ECO:0007669"/>
    <property type="project" value="InterPro"/>
</dbReference>
<evidence type="ECO:0000256" key="2">
    <source>
        <dbReference type="ARBA" id="ARBA00022729"/>
    </source>
</evidence>
<dbReference type="InterPro" id="IPR018114">
    <property type="entry name" value="TRYPSIN_HIS"/>
</dbReference>
<dbReference type="PANTHER" id="PTHR15462">
    <property type="entry name" value="SERINE PROTEASE"/>
    <property type="match status" value="1"/>
</dbReference>
<dbReference type="Pfam" id="PF13365">
    <property type="entry name" value="Trypsin_2"/>
    <property type="match status" value="1"/>
</dbReference>
<dbReference type="InterPro" id="IPR050966">
    <property type="entry name" value="Glutamyl_endopeptidase"/>
</dbReference>
<dbReference type="Gene3D" id="2.40.10.10">
    <property type="entry name" value="Trypsin-like serine proteases"/>
    <property type="match status" value="2"/>
</dbReference>
<dbReference type="AlphaFoldDB" id="A0AA40AY35"/>
<dbReference type="GO" id="GO:0004252">
    <property type="term" value="F:serine-type endopeptidase activity"/>
    <property type="evidence" value="ECO:0007669"/>
    <property type="project" value="InterPro"/>
</dbReference>
<feature type="non-terminal residue" evidence="3">
    <location>
        <position position="1"/>
    </location>
</feature>
<comment type="similarity">
    <text evidence="1">Belongs to the peptidase S1 family.</text>
</comment>
<sequence length="720" mass="76252">MESVETLLGPASITGALWTLGHPEDPEPSESTFTVGDYSEAVFEPDNRLPVDVTDYQDGGKYRSVVKILMRYEGQAPDDKRWAIGTGYLVSPDTFITAGHCVFDRSSDGKNGFGRVKSMKCYIGYRGRASINEPDSDVQARTAVRTITTSEWIKDGERRRDVAFVRIDEPFEGRFGVKSLRPFIFQDTPVQEDGALLGVVGYPGDKSLDNENGAEMFELFETVDYDLTKSDMDMLEYRISTFKGQSGAPVIRRGFTVPTNGRNIVIGTHCYGGEGKNSASPIGGEYGVDYPFYIRALDEENEAITDITDKPMTIAPVPTGTVVIPENPNDTEDFLGILKDIGRVVAPVAQAALPLVSPLLGPLGGPVSAIGGIALGALNKAVAESGFDGTSPVGIHSQIELEEGSAERAVAAEAALQTFLRMERSPTSERILATMRNKYAETGFTRAQASKLGPKLVPLLAQAGLRMAINENLLQSNVAFAGAMPVPISKSEVGFDSEDPSAESFLQAVGQSEVNVLRPVPAAQASGVAVCVCGFKDDPESFFQDLGAFLGKGLRLTKPLLLTGAREGLKKLDDLLAAKQDPLTESLLSGPDGNSLTDDATVTDEKAASLIVLRAIVAEVALQAVVEADMADLKESVVLGDSSGAEPEGFFGKMLKTVQKIGPAVAKVAPVVLKSAVPILVNTTGGAFGVPRPISAAAAAAAAVTRAAVVEGDIAEVEDA</sequence>
<dbReference type="EMBL" id="JAUKUA010000002">
    <property type="protein sequence ID" value="KAK0724125.1"/>
    <property type="molecule type" value="Genomic_DNA"/>
</dbReference>
<name>A0AA40AY35_9PEZI</name>
<protein>
    <submittedName>
        <fullName evidence="3">Trypsin-like cysteine/serine peptidase domain-containing protein</fullName>
    </submittedName>
</protein>
<reference evidence="3" key="1">
    <citation type="submission" date="2023-06" db="EMBL/GenBank/DDBJ databases">
        <title>Genome-scale phylogeny and comparative genomics of the fungal order Sordariales.</title>
        <authorList>
            <consortium name="Lawrence Berkeley National Laboratory"/>
            <person name="Hensen N."/>
            <person name="Bonometti L."/>
            <person name="Westerberg I."/>
            <person name="Brannstrom I.O."/>
            <person name="Guillou S."/>
            <person name="Cros-Aarteil S."/>
            <person name="Calhoun S."/>
            <person name="Haridas S."/>
            <person name="Kuo A."/>
            <person name="Mondo S."/>
            <person name="Pangilinan J."/>
            <person name="Riley R."/>
            <person name="Labutti K."/>
            <person name="Andreopoulos B."/>
            <person name="Lipzen A."/>
            <person name="Chen C."/>
            <person name="Yanf M."/>
            <person name="Daum C."/>
            <person name="Ng V."/>
            <person name="Clum A."/>
            <person name="Steindorff A."/>
            <person name="Ohm R."/>
            <person name="Martin F."/>
            <person name="Silar P."/>
            <person name="Natvig D."/>
            <person name="Lalanne C."/>
            <person name="Gautier V."/>
            <person name="Ament-Velasquez S.L."/>
            <person name="Kruys A."/>
            <person name="Hutchinson M.I."/>
            <person name="Powell A.J."/>
            <person name="Barry K."/>
            <person name="Miller A.N."/>
            <person name="Grigoriev I.V."/>
            <person name="Debuchy R."/>
            <person name="Gladieux P."/>
            <person name="Thoren M.H."/>
            <person name="Johannesson H."/>
        </authorList>
    </citation>
    <scope>NUCLEOTIDE SEQUENCE</scope>
    <source>
        <strain evidence="3">SMH4607-1</strain>
    </source>
</reference>